<evidence type="ECO:0000313" key="8">
    <source>
        <dbReference type="EMBL" id="GGX41936.1"/>
    </source>
</evidence>
<dbReference type="Proteomes" id="UP000626148">
    <property type="component" value="Unassembled WGS sequence"/>
</dbReference>
<evidence type="ECO:0000256" key="6">
    <source>
        <dbReference type="SAM" id="Phobius"/>
    </source>
</evidence>
<feature type="transmembrane region" description="Helical" evidence="6">
    <location>
        <begin position="311"/>
        <end position="332"/>
    </location>
</feature>
<feature type="transmembrane region" description="Helical" evidence="6">
    <location>
        <begin position="352"/>
        <end position="375"/>
    </location>
</feature>
<feature type="domain" description="SSD" evidence="7">
    <location>
        <begin position="671"/>
        <end position="798"/>
    </location>
</feature>
<proteinExistence type="predicted"/>
<dbReference type="EMBL" id="BMXR01000001">
    <property type="protein sequence ID" value="GGX41936.1"/>
    <property type="molecule type" value="Genomic_DNA"/>
</dbReference>
<dbReference type="PROSITE" id="PS50156">
    <property type="entry name" value="SSD"/>
    <property type="match status" value="2"/>
</dbReference>
<reference evidence="8" key="1">
    <citation type="journal article" date="2014" name="Int. J. Syst. Evol. Microbiol.">
        <title>Complete genome sequence of Corynebacterium casei LMG S-19264T (=DSM 44701T), isolated from a smear-ripened cheese.</title>
        <authorList>
            <consortium name="US DOE Joint Genome Institute (JGI-PGF)"/>
            <person name="Walter F."/>
            <person name="Albersmeier A."/>
            <person name="Kalinowski J."/>
            <person name="Ruckert C."/>
        </authorList>
    </citation>
    <scope>NUCLEOTIDE SEQUENCE</scope>
    <source>
        <strain evidence="8">KCTC 22169</strain>
    </source>
</reference>
<feature type="transmembrane region" description="Helical" evidence="6">
    <location>
        <begin position="261"/>
        <end position="278"/>
    </location>
</feature>
<keyword evidence="4 6" id="KW-1133">Transmembrane helix</keyword>
<sequence length="811" mass="88628">MTQRPVHAFLDRYTAGVMRYPKTVLVLLLVVVAALATQLRTIELDTDLENFIDESTPARQAYNRVKDQYGRNDVVVVGVSAEDVLADATLRRLATLHERIEQDVPWVNRVNSLIDAPYQQGTEDGLLVDDLIPRPVGTLSRAEIESRIASTPTLEGLVINESRTFTTLVIEPYTYDFDPDAQSNDESAFDDAFGDDFTASGAGNSTPSPSEAEFLPVEKTYELINELERTLTEFDDLDPVVAGMPVINQQLEHTMQSEMSSFIRLTIVLIVVVLVLFFRRVSAVVAPMSAVVLAILATFGILALTGRPIQMPLIMVPSFLLAITVGDAVHLLTHFFSHFNRGEAKVSAMQAAIRLTAIPMLLTSLTTAAGLLSLATGDIIPITLLGVFAALGVILAFLLTVSLIPALMAVWPVKPRADRSDTPKGERLMQGIANLAWRFGPVMSLVWLGVVAVAIALLLQLRFSHNPMNWMPADLPIRQATDTIDDRMSGTINMDVIIDTGTENGIKNPDLLQRLDAELTDLQNTTPGGVTIGHVNSILDIIKGTHQALNEGDPAFYAIPDNPRLLAEELLLFENSGADELSRLVDPSYSETRVTLIMPWADVLAYQDFIEITERRLTEALAPEAEITIAGVLPLLSATLDEVVSTTAWSYGIAALAITLMMMVLLRSPGLGAVAMLPNLAPILVVMGLMYVMSIPLDLFTMLVATIAIGITVDNTVHFTHHFREAFAEHGDARAAIDTAFHHAGRALLTTSIVLTTGFYVFLFSQVHSIFNFGFLSGTAFLLAMVSNFTLTPVLLRWYSPLLSQPKEQLS</sequence>
<dbReference type="GO" id="GO:0022857">
    <property type="term" value="F:transmembrane transporter activity"/>
    <property type="evidence" value="ECO:0007669"/>
    <property type="project" value="InterPro"/>
</dbReference>
<evidence type="ECO:0000313" key="9">
    <source>
        <dbReference type="Proteomes" id="UP000626148"/>
    </source>
</evidence>
<dbReference type="SUPFAM" id="SSF82866">
    <property type="entry name" value="Multidrug efflux transporter AcrB transmembrane domain"/>
    <property type="match status" value="2"/>
</dbReference>
<gene>
    <name evidence="8" type="ORF">GCM10007392_06070</name>
</gene>
<dbReference type="InterPro" id="IPR050545">
    <property type="entry name" value="Mycobact_MmpL"/>
</dbReference>
<feature type="transmembrane region" description="Helical" evidence="6">
    <location>
        <begin position="387"/>
        <end position="414"/>
    </location>
</feature>
<feature type="transmembrane region" description="Helical" evidence="6">
    <location>
        <begin position="673"/>
        <end position="693"/>
    </location>
</feature>
<keyword evidence="2" id="KW-1003">Cell membrane</keyword>
<dbReference type="PANTHER" id="PTHR33406">
    <property type="entry name" value="MEMBRANE PROTEIN MJ1562-RELATED"/>
    <property type="match status" value="1"/>
</dbReference>
<dbReference type="Pfam" id="PF03176">
    <property type="entry name" value="MMPL"/>
    <property type="match status" value="2"/>
</dbReference>
<keyword evidence="5 6" id="KW-0472">Membrane</keyword>
<reference evidence="8" key="2">
    <citation type="submission" date="2020-09" db="EMBL/GenBank/DDBJ databases">
        <authorList>
            <person name="Sun Q."/>
            <person name="Kim S."/>
        </authorList>
    </citation>
    <scope>NUCLEOTIDE SEQUENCE</scope>
    <source>
        <strain evidence="8">KCTC 22169</strain>
    </source>
</reference>
<keyword evidence="9" id="KW-1185">Reference proteome</keyword>
<dbReference type="GO" id="GO:0005886">
    <property type="term" value="C:plasma membrane"/>
    <property type="evidence" value="ECO:0007669"/>
    <property type="project" value="UniProtKB-SubCell"/>
</dbReference>
<protein>
    <submittedName>
        <fullName evidence="8">Membrane protein</fullName>
    </submittedName>
</protein>
<feature type="transmembrane region" description="Helical" evidence="6">
    <location>
        <begin position="773"/>
        <end position="796"/>
    </location>
</feature>
<organism evidence="8 9">
    <name type="scientific">Saccharospirillum salsuginis</name>
    <dbReference type="NCBI Taxonomy" id="418750"/>
    <lineage>
        <taxon>Bacteria</taxon>
        <taxon>Pseudomonadati</taxon>
        <taxon>Pseudomonadota</taxon>
        <taxon>Gammaproteobacteria</taxon>
        <taxon>Oceanospirillales</taxon>
        <taxon>Saccharospirillaceae</taxon>
        <taxon>Saccharospirillum</taxon>
    </lineage>
</organism>
<accession>A0A918K101</accession>
<feature type="transmembrane region" description="Helical" evidence="6">
    <location>
        <begin position="747"/>
        <end position="767"/>
    </location>
</feature>
<dbReference type="AlphaFoldDB" id="A0A918K101"/>
<feature type="transmembrane region" description="Helical" evidence="6">
    <location>
        <begin position="699"/>
        <end position="717"/>
    </location>
</feature>
<evidence type="ECO:0000256" key="3">
    <source>
        <dbReference type="ARBA" id="ARBA00022692"/>
    </source>
</evidence>
<name>A0A918K101_9GAMM</name>
<feature type="transmembrane region" description="Helical" evidence="6">
    <location>
        <begin position="285"/>
        <end position="305"/>
    </location>
</feature>
<keyword evidence="3 6" id="KW-0812">Transmembrane</keyword>
<dbReference type="Gene3D" id="1.20.1640.10">
    <property type="entry name" value="Multidrug efflux transporter AcrB transmembrane domain"/>
    <property type="match status" value="2"/>
</dbReference>
<dbReference type="InterPro" id="IPR001036">
    <property type="entry name" value="Acrflvin-R"/>
</dbReference>
<dbReference type="PRINTS" id="PR00702">
    <property type="entry name" value="ACRIFLAVINRP"/>
</dbReference>
<dbReference type="InterPro" id="IPR004869">
    <property type="entry name" value="MMPL_dom"/>
</dbReference>
<evidence type="ECO:0000259" key="7">
    <source>
        <dbReference type="PROSITE" id="PS50156"/>
    </source>
</evidence>
<dbReference type="InterPro" id="IPR000731">
    <property type="entry name" value="SSD"/>
</dbReference>
<feature type="domain" description="SSD" evidence="7">
    <location>
        <begin position="285"/>
        <end position="410"/>
    </location>
</feature>
<feature type="transmembrane region" description="Helical" evidence="6">
    <location>
        <begin position="648"/>
        <end position="666"/>
    </location>
</feature>
<dbReference type="RefSeq" id="WP_189606992.1">
    <property type="nucleotide sequence ID" value="NZ_BMXR01000001.1"/>
</dbReference>
<evidence type="ECO:0000256" key="1">
    <source>
        <dbReference type="ARBA" id="ARBA00004651"/>
    </source>
</evidence>
<feature type="transmembrane region" description="Helical" evidence="6">
    <location>
        <begin position="435"/>
        <end position="459"/>
    </location>
</feature>
<comment type="caution">
    <text evidence="8">The sequence shown here is derived from an EMBL/GenBank/DDBJ whole genome shotgun (WGS) entry which is preliminary data.</text>
</comment>
<evidence type="ECO:0000256" key="2">
    <source>
        <dbReference type="ARBA" id="ARBA00022475"/>
    </source>
</evidence>
<comment type="subcellular location">
    <subcellularLocation>
        <location evidence="1">Cell membrane</location>
        <topology evidence="1">Multi-pass membrane protein</topology>
    </subcellularLocation>
</comment>
<dbReference type="PANTHER" id="PTHR33406:SF12">
    <property type="entry name" value="BLR2997 PROTEIN"/>
    <property type="match status" value="1"/>
</dbReference>
<evidence type="ECO:0000256" key="5">
    <source>
        <dbReference type="ARBA" id="ARBA00023136"/>
    </source>
</evidence>
<evidence type="ECO:0000256" key="4">
    <source>
        <dbReference type="ARBA" id="ARBA00022989"/>
    </source>
</evidence>